<evidence type="ECO:0000256" key="5">
    <source>
        <dbReference type="ARBA" id="ARBA00023055"/>
    </source>
</evidence>
<comment type="subcellular location">
    <subcellularLocation>
        <location evidence="1">Endomembrane system</location>
        <topology evidence="1">Multi-pass membrane protein</topology>
    </subcellularLocation>
</comment>
<feature type="transmembrane region" description="Helical" evidence="9">
    <location>
        <begin position="428"/>
        <end position="449"/>
    </location>
</feature>
<keyword evidence="6 9" id="KW-0472">Membrane</keyword>
<feature type="transmembrane region" description="Helical" evidence="9">
    <location>
        <begin position="644"/>
        <end position="671"/>
    </location>
</feature>
<reference evidence="11 12" key="1">
    <citation type="submission" date="2022-01" db="EMBL/GenBank/DDBJ databases">
        <title>A high-quality chromosome-level genome assembly of rohu carp, Labeo rohita.</title>
        <authorList>
            <person name="Arick M.A. II"/>
            <person name="Hsu C.-Y."/>
            <person name="Magbanua Z."/>
            <person name="Pechanova O."/>
            <person name="Grover C."/>
            <person name="Miller E."/>
            <person name="Thrash A."/>
            <person name="Ezzel L."/>
            <person name="Alam S."/>
            <person name="Benzie J."/>
            <person name="Hamilton M."/>
            <person name="Karsi A."/>
            <person name="Lawrence M.L."/>
            <person name="Peterson D.G."/>
        </authorList>
    </citation>
    <scope>NUCLEOTIDE SEQUENCE [LARGE SCALE GENOMIC DNA]</scope>
    <source>
        <strain evidence="12">BAU-BD-2019</strain>
        <tissue evidence="11">Blood</tissue>
    </source>
</reference>
<dbReference type="InterPro" id="IPR011701">
    <property type="entry name" value="MFS"/>
</dbReference>
<dbReference type="Gene3D" id="3.10.20.90">
    <property type="entry name" value="Phosphatidylinositol 3-kinase Catalytic Subunit, Chain A, domain 1"/>
    <property type="match status" value="2"/>
</dbReference>
<proteinExistence type="inferred from homology"/>
<dbReference type="SUPFAM" id="SSF103473">
    <property type="entry name" value="MFS general substrate transporter"/>
    <property type="match status" value="1"/>
</dbReference>
<dbReference type="PANTHER" id="PTHR23505:SF13">
    <property type="entry name" value="PROTEIN SPINSTER HOMOLOG 1"/>
    <property type="match status" value="1"/>
</dbReference>
<evidence type="ECO:0000259" key="10">
    <source>
        <dbReference type="Pfam" id="PF11976"/>
    </source>
</evidence>
<evidence type="ECO:0000313" key="11">
    <source>
        <dbReference type="EMBL" id="KAI2666411.1"/>
    </source>
</evidence>
<keyword evidence="3 9" id="KW-0812">Transmembrane</keyword>
<feature type="transmembrane region" description="Helical" evidence="9">
    <location>
        <begin position="504"/>
        <end position="527"/>
    </location>
</feature>
<evidence type="ECO:0000256" key="7">
    <source>
        <dbReference type="ARBA" id="ARBA00024338"/>
    </source>
</evidence>
<feature type="compositionally biased region" description="Pro residues" evidence="8">
    <location>
        <begin position="89"/>
        <end position="98"/>
    </location>
</feature>
<comment type="caution">
    <text evidence="11">The sequence shown here is derived from an EMBL/GenBank/DDBJ whole genome shotgun (WGS) entry which is preliminary data.</text>
</comment>
<dbReference type="Proteomes" id="UP000830375">
    <property type="component" value="Unassembled WGS sequence"/>
</dbReference>
<keyword evidence="2" id="KW-0813">Transport</keyword>
<protein>
    <recommendedName>
        <fullName evidence="10">Rad60/SUMO-like domain-containing protein</fullName>
    </recommendedName>
</protein>
<dbReference type="InterPro" id="IPR036259">
    <property type="entry name" value="MFS_trans_sf"/>
</dbReference>
<gene>
    <name evidence="11" type="ORF">H4Q32_010272</name>
</gene>
<dbReference type="SUPFAM" id="SSF54236">
    <property type="entry name" value="Ubiquitin-like"/>
    <property type="match status" value="1"/>
</dbReference>
<keyword evidence="5" id="KW-0445">Lipid transport</keyword>
<dbReference type="PANTHER" id="PTHR23505">
    <property type="entry name" value="SPINSTER"/>
    <property type="match status" value="1"/>
</dbReference>
<comment type="similarity">
    <text evidence="7">Belongs to the major facilitator superfamily. Spinster (TC 2.A.1.49) family.</text>
</comment>
<dbReference type="CDD" id="cd17328">
    <property type="entry name" value="MFS_spinster_like"/>
    <property type="match status" value="1"/>
</dbReference>
<dbReference type="InterPro" id="IPR022617">
    <property type="entry name" value="Rad60/SUMO-like_dom"/>
</dbReference>
<dbReference type="EMBL" id="JACTAM010000003">
    <property type="protein sequence ID" value="KAI2666411.1"/>
    <property type="molecule type" value="Genomic_DNA"/>
</dbReference>
<keyword evidence="4 9" id="KW-1133">Transmembrane helix</keyword>
<sequence>MWLFSPLFQVSDSDVGVPVSDPPKQPPKRRRILDASSITTVPVYSNKEKGAPLWSPSPPRPEKRPISIDLSGSEEEPEQTEAQEILRSPSPPPPPCSPPVKRSRRANQKIREINKKLNEIGSLVCFSPEPQEPVVEYRNSPSPVNDDDDDDDDIIIISSDSKKKTRSRNAEGRDSGREISLKFRCRTDKAVEELAIKLNVQPSQILLLNKDIDLPIHSSISELGLGIADIIDCVVTENKQEESDKSNVITVRLQGKEKESVQEYSLQKNAPLGSILSQYVSGLSATARWKAKFLFDGSRVSYSQTPAELDMEDGDVIEEPNSVQKKSFEDASDVALRFPAVMSRTDVSADTTPFFSDDTEGEGPTDNGVGSPQSEEEEPVSGVSDRRAKVTVAVLCYINLLNYMDRFTVAGVLPDIEHFFNISDGTSGLLQTVFICSYMFLAPLFGYLGDRYNRKLIMCVGIFFWSLVTLASSFIEKDASYSTIAPTIIADLFIKETRTNMLSIFYFAIPVTPGLGLLAVILLFVVVQEPKRGAIEARPEHPLQRTSWLADIKALCRNPSFVLSTFGFTTVAFVTGSLALWAPAFLFRAGVFTGEKQPCLKAPCDNSDSCDGHLGRSEWSAGLLLAAPFLYLSIMFAEASTVATYVFIFLAEAFQIVLSHLLGDAISPYLIGVVSDSIKKSDSYMWEFRSLQMSLLLCSFVAVGGGAFFLATAIFIEKDRELAENYVPSGE</sequence>
<feature type="transmembrane region" description="Helical" evidence="9">
    <location>
        <begin position="691"/>
        <end position="716"/>
    </location>
</feature>
<evidence type="ECO:0000256" key="1">
    <source>
        <dbReference type="ARBA" id="ARBA00004127"/>
    </source>
</evidence>
<dbReference type="Pfam" id="PF07690">
    <property type="entry name" value="MFS_1"/>
    <property type="match status" value="1"/>
</dbReference>
<keyword evidence="12" id="KW-1185">Reference proteome</keyword>
<feature type="region of interest" description="Disordered" evidence="8">
    <location>
        <begin position="349"/>
        <end position="384"/>
    </location>
</feature>
<accession>A0ABQ8MU98</accession>
<dbReference type="InterPro" id="IPR044770">
    <property type="entry name" value="MFS_spinster-like"/>
</dbReference>
<dbReference type="Gene3D" id="1.20.1250.20">
    <property type="entry name" value="MFS general substrate transporter like domains"/>
    <property type="match status" value="1"/>
</dbReference>
<evidence type="ECO:0000256" key="4">
    <source>
        <dbReference type="ARBA" id="ARBA00022989"/>
    </source>
</evidence>
<dbReference type="Pfam" id="PF11976">
    <property type="entry name" value="Rad60-SLD"/>
    <property type="match status" value="1"/>
</dbReference>
<feature type="compositionally biased region" description="Acidic residues" evidence="8">
    <location>
        <begin position="72"/>
        <end position="81"/>
    </location>
</feature>
<feature type="domain" description="Rad60/SUMO-like" evidence="10">
    <location>
        <begin position="249"/>
        <end position="318"/>
    </location>
</feature>
<feature type="transmembrane region" description="Helical" evidence="9">
    <location>
        <begin position="456"/>
        <end position="475"/>
    </location>
</feature>
<evidence type="ECO:0000313" key="12">
    <source>
        <dbReference type="Proteomes" id="UP000830375"/>
    </source>
</evidence>
<evidence type="ECO:0000256" key="3">
    <source>
        <dbReference type="ARBA" id="ARBA00022692"/>
    </source>
</evidence>
<evidence type="ECO:0000256" key="2">
    <source>
        <dbReference type="ARBA" id="ARBA00022448"/>
    </source>
</evidence>
<organism evidence="11 12">
    <name type="scientific">Labeo rohita</name>
    <name type="common">Indian major carp</name>
    <name type="synonym">Cyprinus rohita</name>
    <dbReference type="NCBI Taxonomy" id="84645"/>
    <lineage>
        <taxon>Eukaryota</taxon>
        <taxon>Metazoa</taxon>
        <taxon>Chordata</taxon>
        <taxon>Craniata</taxon>
        <taxon>Vertebrata</taxon>
        <taxon>Euteleostomi</taxon>
        <taxon>Actinopterygii</taxon>
        <taxon>Neopterygii</taxon>
        <taxon>Teleostei</taxon>
        <taxon>Ostariophysi</taxon>
        <taxon>Cypriniformes</taxon>
        <taxon>Cyprinidae</taxon>
        <taxon>Labeoninae</taxon>
        <taxon>Labeonini</taxon>
        <taxon>Labeo</taxon>
    </lineage>
</organism>
<dbReference type="InterPro" id="IPR029071">
    <property type="entry name" value="Ubiquitin-like_domsf"/>
</dbReference>
<name>A0ABQ8MU98_LABRO</name>
<feature type="region of interest" description="Disordered" evidence="8">
    <location>
        <begin position="131"/>
        <end position="153"/>
    </location>
</feature>
<evidence type="ECO:0000256" key="9">
    <source>
        <dbReference type="SAM" id="Phobius"/>
    </source>
</evidence>
<evidence type="ECO:0000256" key="8">
    <source>
        <dbReference type="SAM" id="MobiDB-lite"/>
    </source>
</evidence>
<feature type="region of interest" description="Disordered" evidence="8">
    <location>
        <begin position="12"/>
        <end position="107"/>
    </location>
</feature>
<evidence type="ECO:0000256" key="6">
    <source>
        <dbReference type="ARBA" id="ARBA00023136"/>
    </source>
</evidence>
<feature type="transmembrane region" description="Helical" evidence="9">
    <location>
        <begin position="561"/>
        <end position="582"/>
    </location>
</feature>